<evidence type="ECO:0000256" key="5">
    <source>
        <dbReference type="SAM" id="Coils"/>
    </source>
</evidence>
<evidence type="ECO:0000256" key="4">
    <source>
        <dbReference type="PROSITE-ProRule" id="PRU01343"/>
    </source>
</evidence>
<organism evidence="7 8">
    <name type="scientific">Microthlaspi erraticum</name>
    <dbReference type="NCBI Taxonomy" id="1685480"/>
    <lineage>
        <taxon>Eukaryota</taxon>
        <taxon>Viridiplantae</taxon>
        <taxon>Streptophyta</taxon>
        <taxon>Embryophyta</taxon>
        <taxon>Tracheophyta</taxon>
        <taxon>Spermatophyta</taxon>
        <taxon>Magnoliopsida</taxon>
        <taxon>eudicotyledons</taxon>
        <taxon>Gunneridae</taxon>
        <taxon>Pentapetalae</taxon>
        <taxon>rosids</taxon>
        <taxon>malvids</taxon>
        <taxon>Brassicales</taxon>
        <taxon>Brassicaceae</taxon>
        <taxon>Coluteocarpeae</taxon>
        <taxon>Microthlaspi</taxon>
    </lineage>
</organism>
<evidence type="ECO:0000256" key="3">
    <source>
        <dbReference type="ARBA" id="ARBA00022833"/>
    </source>
</evidence>
<dbReference type="AlphaFoldDB" id="A0A6D2KYR4"/>
<evidence type="ECO:0000256" key="2">
    <source>
        <dbReference type="ARBA" id="ARBA00022771"/>
    </source>
</evidence>
<dbReference type="OrthoDB" id="1112705at2759"/>
<evidence type="ECO:0000259" key="6">
    <source>
        <dbReference type="PROSITE" id="PS51999"/>
    </source>
</evidence>
<keyword evidence="8" id="KW-1185">Reference proteome</keyword>
<keyword evidence="1" id="KW-0479">Metal-binding</keyword>
<dbReference type="PROSITE" id="PS51999">
    <property type="entry name" value="ZF_GRF"/>
    <property type="match status" value="1"/>
</dbReference>
<evidence type="ECO:0000256" key="1">
    <source>
        <dbReference type="ARBA" id="ARBA00022723"/>
    </source>
</evidence>
<dbReference type="GO" id="GO:0008270">
    <property type="term" value="F:zinc ion binding"/>
    <property type="evidence" value="ECO:0007669"/>
    <property type="project" value="UniProtKB-KW"/>
</dbReference>
<name>A0A6D2KYR4_9BRAS</name>
<comment type="caution">
    <text evidence="7">The sequence shown here is derived from an EMBL/GenBank/DDBJ whole genome shotgun (WGS) entry which is preliminary data.</text>
</comment>
<dbReference type="PANTHER" id="PTHR33248">
    <property type="entry name" value="ZINC ION-BINDING PROTEIN"/>
    <property type="match status" value="1"/>
</dbReference>
<protein>
    <recommendedName>
        <fullName evidence="6">GRF-type domain-containing protein</fullName>
    </recommendedName>
</protein>
<evidence type="ECO:0000313" key="7">
    <source>
        <dbReference type="EMBL" id="CAA7059498.1"/>
    </source>
</evidence>
<dbReference type="Proteomes" id="UP000467841">
    <property type="component" value="Unassembled WGS sequence"/>
</dbReference>
<accession>A0A6D2KYR4</accession>
<gene>
    <name evidence="7" type="ORF">MERR_LOCUS46734</name>
</gene>
<dbReference type="InterPro" id="IPR010666">
    <property type="entry name" value="Znf_GRF"/>
</dbReference>
<feature type="coiled-coil region" evidence="5">
    <location>
        <begin position="107"/>
        <end position="135"/>
    </location>
</feature>
<sequence length="174" mass="20266">MTMSSSSSASFHLTNRRSVNGVPLRCWCGRNLVTYAAQTKDNPFRRFYRCEVALQRKMEEHLFKWIDEALLDETRMVERKHLSLVEEVKEFRGKMVEKLELEERMILKMVEERMKEELEEVKAKVEAKIKEEMMMAAETLQKMAREMAKTSMQKVGITLLVVGAIGRICGKLMG</sequence>
<evidence type="ECO:0000313" key="8">
    <source>
        <dbReference type="Proteomes" id="UP000467841"/>
    </source>
</evidence>
<proteinExistence type="predicted"/>
<keyword evidence="2 4" id="KW-0863">Zinc-finger</keyword>
<dbReference type="EMBL" id="CACVBM020001782">
    <property type="protein sequence ID" value="CAA7059498.1"/>
    <property type="molecule type" value="Genomic_DNA"/>
</dbReference>
<keyword evidence="3" id="KW-0862">Zinc</keyword>
<feature type="domain" description="GRF-type" evidence="6">
    <location>
        <begin position="26"/>
        <end position="69"/>
    </location>
</feature>
<reference evidence="7" key="1">
    <citation type="submission" date="2020-01" db="EMBL/GenBank/DDBJ databases">
        <authorList>
            <person name="Mishra B."/>
        </authorList>
    </citation>
    <scope>NUCLEOTIDE SEQUENCE [LARGE SCALE GENOMIC DNA]</scope>
</reference>
<keyword evidence="5" id="KW-0175">Coiled coil</keyword>